<dbReference type="GO" id="GO:0043190">
    <property type="term" value="C:ATP-binding cassette (ABC) transporter complex"/>
    <property type="evidence" value="ECO:0007669"/>
    <property type="project" value="InterPro"/>
</dbReference>
<sequence>MKRMASIAALATATTAAPGFAAAEECGEVSITEMTFASAIITTEIASFLMEQGYGCDVTRVPSDTIPALASLAENGEPDIVTELWVNSAGEAYDKLKADGVITDLTKVLDPGGVEAWWIPTYLAEEHPELTTIQGILENPELVGNRFNNCPDGGWVCSIINRNIARAYGLEEAGIEVFDHGGGETLAASLSAAYEAREPWFGYYWEPTAIMGRFDMTKVDIGPVDIEAHEANLDADVANPRPSAYPPSFVYTVATTDFVEKNPEVAELLSNISFDTDEMSALLAWKGETRASTEETAVYFLQNNKETWSQWLNDDARARLSKLLGG</sequence>
<accession>A0A2G1MC87</accession>
<evidence type="ECO:0000313" key="4">
    <source>
        <dbReference type="Proteomes" id="UP000221860"/>
    </source>
</evidence>
<dbReference type="Gene3D" id="3.40.190.100">
    <property type="entry name" value="Glycine betaine-binding periplasmic protein, domain 2"/>
    <property type="match status" value="1"/>
</dbReference>
<feature type="chain" id="PRO_5013847705" evidence="1">
    <location>
        <begin position="22"/>
        <end position="326"/>
    </location>
</feature>
<evidence type="ECO:0000259" key="2">
    <source>
        <dbReference type="Pfam" id="PF04069"/>
    </source>
</evidence>
<dbReference type="Proteomes" id="UP000221860">
    <property type="component" value="Unassembled WGS sequence"/>
</dbReference>
<dbReference type="Pfam" id="PF04069">
    <property type="entry name" value="OpuAC"/>
    <property type="match status" value="1"/>
</dbReference>
<keyword evidence="1" id="KW-0732">Signal</keyword>
<keyword evidence="4" id="KW-1185">Reference proteome</keyword>
<comment type="caution">
    <text evidence="3">The sequence shown here is derived from an EMBL/GenBank/DDBJ whole genome shotgun (WGS) entry which is preliminary data.</text>
</comment>
<name>A0A2G1MC87_9RHOB</name>
<dbReference type="EMBL" id="NQWH01000042">
    <property type="protein sequence ID" value="PHP26344.1"/>
    <property type="molecule type" value="Genomic_DNA"/>
</dbReference>
<dbReference type="InterPro" id="IPR007210">
    <property type="entry name" value="ABC_Gly_betaine_transp_sub-bd"/>
</dbReference>
<gene>
    <name evidence="3" type="ORF">CJ301_16945</name>
</gene>
<evidence type="ECO:0000256" key="1">
    <source>
        <dbReference type="SAM" id="SignalP"/>
    </source>
</evidence>
<dbReference type="OrthoDB" id="9786266at2"/>
<dbReference type="AlphaFoldDB" id="A0A2G1MC87"/>
<dbReference type="GO" id="GO:0022857">
    <property type="term" value="F:transmembrane transporter activity"/>
    <property type="evidence" value="ECO:0007669"/>
    <property type="project" value="InterPro"/>
</dbReference>
<organism evidence="3 4">
    <name type="scientific">Limimaricola cinnabarinus</name>
    <dbReference type="NCBI Taxonomy" id="1125964"/>
    <lineage>
        <taxon>Bacteria</taxon>
        <taxon>Pseudomonadati</taxon>
        <taxon>Pseudomonadota</taxon>
        <taxon>Alphaproteobacteria</taxon>
        <taxon>Rhodobacterales</taxon>
        <taxon>Paracoccaceae</taxon>
        <taxon>Limimaricola</taxon>
    </lineage>
</organism>
<evidence type="ECO:0000313" key="3">
    <source>
        <dbReference type="EMBL" id="PHP26344.1"/>
    </source>
</evidence>
<dbReference type="CDD" id="cd13641">
    <property type="entry name" value="PBP2_HisX_like"/>
    <property type="match status" value="1"/>
</dbReference>
<protein>
    <submittedName>
        <fullName evidence="3">Glycine/betaine ABC transporter substrate-binding protein</fullName>
    </submittedName>
</protein>
<feature type="signal peptide" evidence="1">
    <location>
        <begin position="1"/>
        <end position="21"/>
    </location>
</feature>
<dbReference type="Gene3D" id="3.40.190.10">
    <property type="entry name" value="Periplasmic binding protein-like II"/>
    <property type="match status" value="1"/>
</dbReference>
<reference evidence="3 4" key="1">
    <citation type="submission" date="2017-08" db="EMBL/GenBank/DDBJ databases">
        <title>Draft Genome Sequence of Loktanella cinnabarina Strain XM1, Isolated from Coastal Surface Water.</title>
        <authorList>
            <person name="Ma R."/>
            <person name="Wang J."/>
            <person name="Wang Q."/>
            <person name="Ma Z."/>
            <person name="Li J."/>
            <person name="Chen L."/>
        </authorList>
    </citation>
    <scope>NUCLEOTIDE SEQUENCE [LARGE SCALE GENOMIC DNA]</scope>
    <source>
        <strain evidence="3 4">XM1</strain>
    </source>
</reference>
<feature type="domain" description="ABC-type glycine betaine transport system substrate-binding" evidence="2">
    <location>
        <begin position="28"/>
        <end position="303"/>
    </location>
</feature>
<dbReference type="SUPFAM" id="SSF53850">
    <property type="entry name" value="Periplasmic binding protein-like II"/>
    <property type="match status" value="1"/>
</dbReference>
<proteinExistence type="predicted"/>